<evidence type="ECO:0000313" key="4">
    <source>
        <dbReference type="EMBL" id="RNF84499.1"/>
    </source>
</evidence>
<proteinExistence type="inferred from homology"/>
<organism evidence="4 5">
    <name type="scientific">Montanilutibacter psychrotolerans</name>
    <dbReference type="NCBI Taxonomy" id="1327343"/>
    <lineage>
        <taxon>Bacteria</taxon>
        <taxon>Pseudomonadati</taxon>
        <taxon>Pseudomonadota</taxon>
        <taxon>Gammaproteobacteria</taxon>
        <taxon>Lysobacterales</taxon>
        <taxon>Lysobacteraceae</taxon>
        <taxon>Montanilutibacter</taxon>
    </lineage>
</organism>
<dbReference type="SUPFAM" id="SSF102405">
    <property type="entry name" value="MCP/YpsA-like"/>
    <property type="match status" value="1"/>
</dbReference>
<dbReference type="EMBL" id="RIBS01000003">
    <property type="protein sequence ID" value="RNF84499.1"/>
    <property type="molecule type" value="Genomic_DNA"/>
</dbReference>
<name>A0A3M8ST73_9GAMM</name>
<dbReference type="PANTHER" id="PTHR43022:SF1">
    <property type="entry name" value="PROTEIN SMF"/>
    <property type="match status" value="1"/>
</dbReference>
<dbReference type="Proteomes" id="UP000267049">
    <property type="component" value="Unassembled WGS sequence"/>
</dbReference>
<dbReference type="Gene3D" id="3.40.50.450">
    <property type="match status" value="1"/>
</dbReference>
<dbReference type="PANTHER" id="PTHR43022">
    <property type="entry name" value="PROTEIN SMF"/>
    <property type="match status" value="1"/>
</dbReference>
<sequence>MPTEPRDDAIALLHLLFAGGASAPRRRLLDNWQSPLAALSASVTSWRDAGLDDAQIGALRRPPPRSALARALDWLDRESHHVIGWHDADYPPPLREAASPPLALFVSGDPALLWRPSVAVVGSRTPSPGGRDHAIRFAHALSAAGLVVGSGLAAGVDTAAHEATLRQGGHTFAVLGTGPDTAYPATNIGLHARIAGLGALVSEHPPGTPARKEHFPTRNRILAGLSLGTVVIEAAARSGALITARLAAEAGREVFALPGSIDNPHARGCHRLIRDGALLVETPEEIVEVLAPLAGRLAGDLRQRLPAPITGRNDSAAVAFLSGPPGPPVIPPPRGDDYNTLWRALGHDPTDMDELAQRTGLTPAALSSMLLLMELEGHVAARHGRYHRSR</sequence>
<dbReference type="AlphaFoldDB" id="A0A3M8ST73"/>
<dbReference type="Pfam" id="PF02481">
    <property type="entry name" value="DNA_processg_A"/>
    <property type="match status" value="1"/>
</dbReference>
<dbReference type="Pfam" id="PF17782">
    <property type="entry name" value="WHD_DprA"/>
    <property type="match status" value="1"/>
</dbReference>
<dbReference type="OrthoDB" id="9785707at2"/>
<dbReference type="GO" id="GO:0009294">
    <property type="term" value="P:DNA-mediated transformation"/>
    <property type="evidence" value="ECO:0007669"/>
    <property type="project" value="InterPro"/>
</dbReference>
<dbReference type="Gene3D" id="1.10.10.10">
    <property type="entry name" value="Winged helix-like DNA-binding domain superfamily/Winged helix DNA-binding domain"/>
    <property type="match status" value="1"/>
</dbReference>
<feature type="domain" description="Smf/DprA SLOG" evidence="2">
    <location>
        <begin position="82"/>
        <end position="290"/>
    </location>
</feature>
<evidence type="ECO:0000313" key="5">
    <source>
        <dbReference type="Proteomes" id="UP000267049"/>
    </source>
</evidence>
<accession>A0A3M8ST73</accession>
<gene>
    <name evidence="4" type="primary">dprA</name>
    <name evidence="4" type="ORF">EER27_09050</name>
</gene>
<keyword evidence="5" id="KW-1185">Reference proteome</keyword>
<dbReference type="InterPro" id="IPR003488">
    <property type="entry name" value="DprA"/>
</dbReference>
<dbReference type="InterPro" id="IPR057666">
    <property type="entry name" value="DrpA_SLOG"/>
</dbReference>
<comment type="caution">
    <text evidence="4">The sequence shown here is derived from an EMBL/GenBank/DDBJ whole genome shotgun (WGS) entry which is preliminary data.</text>
</comment>
<evidence type="ECO:0000256" key="1">
    <source>
        <dbReference type="ARBA" id="ARBA00006525"/>
    </source>
</evidence>
<evidence type="ECO:0000259" key="2">
    <source>
        <dbReference type="Pfam" id="PF02481"/>
    </source>
</evidence>
<dbReference type="NCBIfam" id="TIGR00732">
    <property type="entry name" value="dprA"/>
    <property type="match status" value="1"/>
</dbReference>
<comment type="similarity">
    <text evidence="1">Belongs to the DprA/Smf family.</text>
</comment>
<protein>
    <submittedName>
        <fullName evidence="4">DNA-protecting protein DprA</fullName>
    </submittedName>
</protein>
<reference evidence="4 5" key="1">
    <citation type="submission" date="2018-11" db="EMBL/GenBank/DDBJ databases">
        <title>Lysobacter cryohumiis sp. nov., isolated from soil in the Tianshan Mountains, Xinjiang, China.</title>
        <authorList>
            <person name="Luo Y."/>
            <person name="Sheng H."/>
        </authorList>
    </citation>
    <scope>NUCLEOTIDE SEQUENCE [LARGE SCALE GENOMIC DNA]</scope>
    <source>
        <strain evidence="4 5">ZS60</strain>
    </source>
</reference>
<dbReference type="InterPro" id="IPR041614">
    <property type="entry name" value="DprA_WH"/>
</dbReference>
<evidence type="ECO:0000259" key="3">
    <source>
        <dbReference type="Pfam" id="PF17782"/>
    </source>
</evidence>
<feature type="domain" description="DprA winged helix" evidence="3">
    <location>
        <begin position="327"/>
        <end position="384"/>
    </location>
</feature>
<dbReference type="InterPro" id="IPR036388">
    <property type="entry name" value="WH-like_DNA-bd_sf"/>
</dbReference>
<dbReference type="RefSeq" id="WP_123087693.1">
    <property type="nucleotide sequence ID" value="NZ_RIBS01000003.1"/>
</dbReference>